<keyword evidence="2" id="KW-1185">Reference proteome</keyword>
<comment type="caution">
    <text evidence="1">The sequence shown here is derived from an EMBL/GenBank/DDBJ whole genome shotgun (WGS) entry which is preliminary data.</text>
</comment>
<evidence type="ECO:0000313" key="2">
    <source>
        <dbReference type="Proteomes" id="UP001367508"/>
    </source>
</evidence>
<proteinExistence type="predicted"/>
<sequence length="190" mass="20801">MLSLQGSGEGTYLFQKWRSNLHLSSFLTSSHPIPTNHTFIDLDLHQLWICVSSGIKAYSMEGSKGRLRGWEPHSQPPGLLIQLNPPLLSLMLSLGYDHNRMGITRSFVSTVVGATGHEDGLSELISHMREALPFSSLLQCFAEGSKLHGMPDHGAGQCSFLSQFQGFKCGCALILNNINLPELGAEILKP</sequence>
<dbReference type="Proteomes" id="UP001367508">
    <property type="component" value="Unassembled WGS sequence"/>
</dbReference>
<evidence type="ECO:0000313" key="1">
    <source>
        <dbReference type="EMBL" id="KAK7324067.1"/>
    </source>
</evidence>
<reference evidence="1 2" key="1">
    <citation type="submission" date="2024-01" db="EMBL/GenBank/DDBJ databases">
        <title>The genomes of 5 underutilized Papilionoideae crops provide insights into root nodulation and disease resistanc.</title>
        <authorList>
            <person name="Jiang F."/>
        </authorList>
    </citation>
    <scope>NUCLEOTIDE SEQUENCE [LARGE SCALE GENOMIC DNA]</scope>
    <source>
        <strain evidence="1">LVBAO_FW01</strain>
        <tissue evidence="1">Leaves</tissue>
    </source>
</reference>
<name>A0AAN9KX72_CANGL</name>
<organism evidence="1 2">
    <name type="scientific">Canavalia gladiata</name>
    <name type="common">Sword bean</name>
    <name type="synonym">Dolichos gladiatus</name>
    <dbReference type="NCBI Taxonomy" id="3824"/>
    <lineage>
        <taxon>Eukaryota</taxon>
        <taxon>Viridiplantae</taxon>
        <taxon>Streptophyta</taxon>
        <taxon>Embryophyta</taxon>
        <taxon>Tracheophyta</taxon>
        <taxon>Spermatophyta</taxon>
        <taxon>Magnoliopsida</taxon>
        <taxon>eudicotyledons</taxon>
        <taxon>Gunneridae</taxon>
        <taxon>Pentapetalae</taxon>
        <taxon>rosids</taxon>
        <taxon>fabids</taxon>
        <taxon>Fabales</taxon>
        <taxon>Fabaceae</taxon>
        <taxon>Papilionoideae</taxon>
        <taxon>50 kb inversion clade</taxon>
        <taxon>NPAAA clade</taxon>
        <taxon>indigoferoid/millettioid clade</taxon>
        <taxon>Phaseoleae</taxon>
        <taxon>Canavalia</taxon>
    </lineage>
</organism>
<protein>
    <submittedName>
        <fullName evidence="1">Uncharacterized protein</fullName>
    </submittedName>
</protein>
<dbReference type="AlphaFoldDB" id="A0AAN9KX72"/>
<accession>A0AAN9KX72</accession>
<dbReference type="EMBL" id="JAYMYQ010000006">
    <property type="protein sequence ID" value="KAK7324067.1"/>
    <property type="molecule type" value="Genomic_DNA"/>
</dbReference>
<gene>
    <name evidence="1" type="ORF">VNO77_27586</name>
</gene>